<proteinExistence type="predicted"/>
<comment type="caution">
    <text evidence="2">The sequence shown here is derived from an EMBL/GenBank/DDBJ whole genome shotgun (WGS) entry which is preliminary data.</text>
</comment>
<dbReference type="Proteomes" id="UP001445335">
    <property type="component" value="Unassembled WGS sequence"/>
</dbReference>
<sequence>MLTVPLLYRKILRAAKLFPSIKRNAIIADIKVEFREGQAVSDPAEVKRRRALALQSLGQLEDYAGLARSESKDIDIFLKGPDVGRQ</sequence>
<dbReference type="Pfam" id="PF05347">
    <property type="entry name" value="Complex1_LYR"/>
    <property type="match status" value="1"/>
</dbReference>
<evidence type="ECO:0000313" key="3">
    <source>
        <dbReference type="Proteomes" id="UP001445335"/>
    </source>
</evidence>
<dbReference type="InterPro" id="IPR008011">
    <property type="entry name" value="Complex1_LYR_dom"/>
</dbReference>
<reference evidence="2 3" key="1">
    <citation type="journal article" date="2024" name="Nat. Commun.">
        <title>Phylogenomics reveals the evolutionary origins of lichenization in chlorophyte algae.</title>
        <authorList>
            <person name="Puginier C."/>
            <person name="Libourel C."/>
            <person name="Otte J."/>
            <person name="Skaloud P."/>
            <person name="Haon M."/>
            <person name="Grisel S."/>
            <person name="Petersen M."/>
            <person name="Berrin J.G."/>
            <person name="Delaux P.M."/>
            <person name="Dal Grande F."/>
            <person name="Keller J."/>
        </authorList>
    </citation>
    <scope>NUCLEOTIDE SEQUENCE [LARGE SCALE GENOMIC DNA]</scope>
    <source>
        <strain evidence="2 3">SAG 245.80</strain>
    </source>
</reference>
<gene>
    <name evidence="2" type="ORF">WJX81_007365</name>
</gene>
<name>A0AAW1SCL3_9CHLO</name>
<dbReference type="EMBL" id="JALJOU010000004">
    <property type="protein sequence ID" value="KAK9844185.1"/>
    <property type="molecule type" value="Genomic_DNA"/>
</dbReference>
<keyword evidence="3" id="KW-1185">Reference proteome</keyword>
<protein>
    <recommendedName>
        <fullName evidence="1">Complex 1 LYR protein domain-containing protein</fullName>
    </recommendedName>
</protein>
<evidence type="ECO:0000313" key="2">
    <source>
        <dbReference type="EMBL" id="KAK9844185.1"/>
    </source>
</evidence>
<organism evidence="2 3">
    <name type="scientific">Elliptochloris bilobata</name>
    <dbReference type="NCBI Taxonomy" id="381761"/>
    <lineage>
        <taxon>Eukaryota</taxon>
        <taxon>Viridiplantae</taxon>
        <taxon>Chlorophyta</taxon>
        <taxon>core chlorophytes</taxon>
        <taxon>Trebouxiophyceae</taxon>
        <taxon>Trebouxiophyceae incertae sedis</taxon>
        <taxon>Elliptochloris clade</taxon>
        <taxon>Elliptochloris</taxon>
    </lineage>
</organism>
<evidence type="ECO:0000259" key="1">
    <source>
        <dbReference type="Pfam" id="PF05347"/>
    </source>
</evidence>
<feature type="domain" description="Complex 1 LYR protein" evidence="1">
    <location>
        <begin position="7"/>
        <end position="53"/>
    </location>
</feature>
<dbReference type="CDD" id="cd20251">
    <property type="entry name" value="Complex1_LYR_SF"/>
    <property type="match status" value="1"/>
</dbReference>
<dbReference type="AlphaFoldDB" id="A0AAW1SCL3"/>
<accession>A0AAW1SCL3</accession>